<protein>
    <submittedName>
        <fullName evidence="8">DMT family transporter</fullName>
    </submittedName>
</protein>
<dbReference type="InterPro" id="IPR037185">
    <property type="entry name" value="EmrE-like"/>
</dbReference>
<feature type="transmembrane region" description="Helical" evidence="6">
    <location>
        <begin position="126"/>
        <end position="144"/>
    </location>
</feature>
<evidence type="ECO:0000313" key="9">
    <source>
        <dbReference type="Proteomes" id="UP000324143"/>
    </source>
</evidence>
<feature type="transmembrane region" description="Helical" evidence="6">
    <location>
        <begin position="254"/>
        <end position="273"/>
    </location>
</feature>
<dbReference type="Proteomes" id="UP000324143">
    <property type="component" value="Unassembled WGS sequence"/>
</dbReference>
<dbReference type="InterPro" id="IPR050638">
    <property type="entry name" value="AA-Vitamin_Transporters"/>
</dbReference>
<keyword evidence="5 6" id="KW-0472">Membrane</keyword>
<evidence type="ECO:0000256" key="4">
    <source>
        <dbReference type="ARBA" id="ARBA00022989"/>
    </source>
</evidence>
<feature type="transmembrane region" description="Helical" evidence="6">
    <location>
        <begin position="12"/>
        <end position="32"/>
    </location>
</feature>
<dbReference type="InterPro" id="IPR000620">
    <property type="entry name" value="EamA_dom"/>
</dbReference>
<feature type="transmembrane region" description="Helical" evidence="6">
    <location>
        <begin position="194"/>
        <end position="212"/>
    </location>
</feature>
<keyword evidence="3 6" id="KW-0812">Transmembrane</keyword>
<evidence type="ECO:0000313" key="8">
    <source>
        <dbReference type="EMBL" id="TYB30436.1"/>
    </source>
</evidence>
<evidence type="ECO:0000256" key="3">
    <source>
        <dbReference type="ARBA" id="ARBA00022692"/>
    </source>
</evidence>
<evidence type="ECO:0000256" key="1">
    <source>
        <dbReference type="ARBA" id="ARBA00004651"/>
    </source>
</evidence>
<evidence type="ECO:0000256" key="5">
    <source>
        <dbReference type="ARBA" id="ARBA00023136"/>
    </source>
</evidence>
<evidence type="ECO:0000256" key="2">
    <source>
        <dbReference type="ARBA" id="ARBA00022475"/>
    </source>
</evidence>
<dbReference type="Pfam" id="PF00892">
    <property type="entry name" value="EamA"/>
    <property type="match status" value="2"/>
</dbReference>
<dbReference type="GO" id="GO:0005886">
    <property type="term" value="C:plasma membrane"/>
    <property type="evidence" value="ECO:0007669"/>
    <property type="project" value="UniProtKB-SubCell"/>
</dbReference>
<evidence type="ECO:0000256" key="6">
    <source>
        <dbReference type="SAM" id="Phobius"/>
    </source>
</evidence>
<evidence type="ECO:0000259" key="7">
    <source>
        <dbReference type="Pfam" id="PF00892"/>
    </source>
</evidence>
<comment type="subcellular location">
    <subcellularLocation>
        <location evidence="1">Cell membrane</location>
        <topology evidence="1">Multi-pass membrane protein</topology>
    </subcellularLocation>
</comment>
<feature type="transmembrane region" description="Helical" evidence="6">
    <location>
        <begin position="38"/>
        <end position="59"/>
    </location>
</feature>
<sequence length="307" mass="34998">MKVIDEKTKGLIFAFIALFLWGIHGPAGRYLALKGVSMYFVTVSRFWLGTLVFFLFLLFKGKLKINFKRKWKLVLGLSLIGLSLNSILYHLTLIYLPATLVMILENLSPVFVLLFSLLLHEIKPKINELITLIMSFGGVILIVLGKEHFENLHELFYVGIFLGILTGMTFGFYVFFSAVLVKPYKDDPDSIIQFLFKIFLISSIMLAPILFFTADKSPSNFKEWFWLAEMGIGQSGLAYLFWNYALSILPTNKTSIMFLLTILFTTVNEIIFLGLKLNWYLVVGGLLIIVSGYILTKKTKKQTIPVE</sequence>
<name>A0A5D0MBP1_9BACT</name>
<gene>
    <name evidence="8" type="ORF">FXF47_09220</name>
</gene>
<accession>A0A5D0MBP1</accession>
<dbReference type="PANTHER" id="PTHR32322">
    <property type="entry name" value="INNER MEMBRANE TRANSPORTER"/>
    <property type="match status" value="1"/>
</dbReference>
<keyword evidence="4 6" id="KW-1133">Transmembrane helix</keyword>
<feature type="domain" description="EamA" evidence="7">
    <location>
        <begin position="159"/>
        <end position="295"/>
    </location>
</feature>
<dbReference type="SUPFAM" id="SSF103481">
    <property type="entry name" value="Multidrug resistance efflux transporter EmrE"/>
    <property type="match status" value="2"/>
</dbReference>
<keyword evidence="9" id="KW-1185">Reference proteome</keyword>
<proteinExistence type="predicted"/>
<dbReference type="AlphaFoldDB" id="A0A5D0MBP1"/>
<reference evidence="8" key="1">
    <citation type="submission" date="2019-08" db="EMBL/GenBank/DDBJ databases">
        <title>Genomic characterization of a novel candidate phylum (ARYD3) from a high temperature, high salinity tertiary oil reservoir in north central Oklahoma, USA.</title>
        <authorList>
            <person name="Youssef N.H."/>
            <person name="Yadav A."/>
            <person name="Elshahed M.S."/>
        </authorList>
    </citation>
    <scope>NUCLEOTIDE SEQUENCE [LARGE SCALE GENOMIC DNA]</scope>
    <source>
        <strain evidence="8">ARYD3</strain>
    </source>
</reference>
<feature type="transmembrane region" description="Helical" evidence="6">
    <location>
        <begin position="224"/>
        <end position="242"/>
    </location>
</feature>
<feature type="transmembrane region" description="Helical" evidence="6">
    <location>
        <begin position="156"/>
        <end position="182"/>
    </location>
</feature>
<dbReference type="PANTHER" id="PTHR32322:SF18">
    <property type="entry name" value="S-ADENOSYLMETHIONINE_S-ADENOSYLHOMOCYSTEINE TRANSPORTER"/>
    <property type="match status" value="1"/>
</dbReference>
<comment type="caution">
    <text evidence="8">The sequence shown here is derived from an EMBL/GenBank/DDBJ whole genome shotgun (WGS) entry which is preliminary data.</text>
</comment>
<feature type="transmembrane region" description="Helical" evidence="6">
    <location>
        <begin position="71"/>
        <end position="88"/>
    </location>
</feature>
<dbReference type="EMBL" id="VSIX01000136">
    <property type="protein sequence ID" value="TYB30436.1"/>
    <property type="molecule type" value="Genomic_DNA"/>
</dbReference>
<feature type="transmembrane region" description="Helical" evidence="6">
    <location>
        <begin position="94"/>
        <end position="119"/>
    </location>
</feature>
<keyword evidence="2" id="KW-1003">Cell membrane</keyword>
<organism evidence="8 9">
    <name type="scientific">Candidatus Mcinerneyibacterium aminivorans</name>
    <dbReference type="NCBI Taxonomy" id="2703815"/>
    <lineage>
        <taxon>Bacteria</taxon>
        <taxon>Candidatus Macinerneyibacteriota</taxon>
        <taxon>Candidatus Mcinerneyibacteria</taxon>
        <taxon>Candidatus Mcinerneyibacteriales</taxon>
        <taxon>Candidatus Mcinerneyibacteriaceae</taxon>
        <taxon>Candidatus Mcinerneyibacterium</taxon>
    </lineage>
</organism>
<feature type="domain" description="EamA" evidence="7">
    <location>
        <begin position="9"/>
        <end position="143"/>
    </location>
</feature>
<feature type="transmembrane region" description="Helical" evidence="6">
    <location>
        <begin position="279"/>
        <end position="296"/>
    </location>
</feature>